<dbReference type="Pfam" id="PF00664">
    <property type="entry name" value="ABC_membrane"/>
    <property type="match status" value="1"/>
</dbReference>
<dbReference type="STRING" id="46731.A0A3M6T5D7"/>
<dbReference type="InterPro" id="IPR036640">
    <property type="entry name" value="ABC1_TM_sf"/>
</dbReference>
<keyword evidence="7 9" id="KW-1133">Transmembrane helix</keyword>
<dbReference type="GO" id="GO:0140359">
    <property type="term" value="F:ABC-type transporter activity"/>
    <property type="evidence" value="ECO:0007669"/>
    <property type="project" value="InterPro"/>
</dbReference>
<dbReference type="Gene3D" id="1.20.1560.10">
    <property type="entry name" value="ABC transporter type 1, transmembrane domain"/>
    <property type="match status" value="1"/>
</dbReference>
<keyword evidence="8 9" id="KW-0472">Membrane</keyword>
<evidence type="ECO:0000256" key="4">
    <source>
        <dbReference type="ARBA" id="ARBA00022692"/>
    </source>
</evidence>
<dbReference type="InterPro" id="IPR011527">
    <property type="entry name" value="ABC1_TM_dom"/>
</dbReference>
<evidence type="ECO:0000256" key="5">
    <source>
        <dbReference type="ARBA" id="ARBA00022741"/>
    </source>
</evidence>
<dbReference type="PANTHER" id="PTHR24223:SF456">
    <property type="entry name" value="MULTIDRUG RESISTANCE-ASSOCIATED PROTEIN LETHAL(2)03659"/>
    <property type="match status" value="1"/>
</dbReference>
<keyword evidence="3" id="KW-0813">Transport</keyword>
<evidence type="ECO:0000256" key="7">
    <source>
        <dbReference type="ARBA" id="ARBA00022989"/>
    </source>
</evidence>
<evidence type="ECO:0000259" key="10">
    <source>
        <dbReference type="PROSITE" id="PS50929"/>
    </source>
</evidence>
<evidence type="ECO:0000313" key="12">
    <source>
        <dbReference type="Proteomes" id="UP000275408"/>
    </source>
</evidence>
<sequence>MIKSSSRLHAAMLTSLLRAPVSFFDVNPAGRILNRFAKDVGCMDEVLPYVLSESVQYAMFTISILVLISVANVWIIGASVPFTILSLYVSKRYTITAREIKRIEAITNSPVCSHVTDTIQGITTVRVYKREAVFLDRFYR</sequence>
<dbReference type="PANTHER" id="PTHR24223">
    <property type="entry name" value="ATP-BINDING CASSETTE SUB-FAMILY C"/>
    <property type="match status" value="1"/>
</dbReference>
<evidence type="ECO:0000256" key="9">
    <source>
        <dbReference type="SAM" id="Phobius"/>
    </source>
</evidence>
<protein>
    <recommendedName>
        <fullName evidence="10">ABC transmembrane type-1 domain-containing protein</fullName>
    </recommendedName>
</protein>
<keyword evidence="4 9" id="KW-0812">Transmembrane</keyword>
<dbReference type="EMBL" id="RCHS01004290">
    <property type="protein sequence ID" value="RMX36572.1"/>
    <property type="molecule type" value="Genomic_DNA"/>
</dbReference>
<dbReference type="PROSITE" id="PS50929">
    <property type="entry name" value="ABC_TM1F"/>
    <property type="match status" value="1"/>
</dbReference>
<keyword evidence="12" id="KW-1185">Reference proteome</keyword>
<dbReference type="GO" id="GO:0016020">
    <property type="term" value="C:membrane"/>
    <property type="evidence" value="ECO:0007669"/>
    <property type="project" value="UniProtKB-SubCell"/>
</dbReference>
<dbReference type="AlphaFoldDB" id="A0A3M6T5D7"/>
<evidence type="ECO:0000256" key="8">
    <source>
        <dbReference type="ARBA" id="ARBA00023136"/>
    </source>
</evidence>
<feature type="transmembrane region" description="Helical" evidence="9">
    <location>
        <begin position="57"/>
        <end position="89"/>
    </location>
</feature>
<dbReference type="Proteomes" id="UP000275408">
    <property type="component" value="Unassembled WGS sequence"/>
</dbReference>
<keyword evidence="5" id="KW-0547">Nucleotide-binding</keyword>
<evidence type="ECO:0000313" key="11">
    <source>
        <dbReference type="EMBL" id="RMX36572.1"/>
    </source>
</evidence>
<feature type="domain" description="ABC transmembrane type-1" evidence="10">
    <location>
        <begin position="1"/>
        <end position="140"/>
    </location>
</feature>
<dbReference type="OrthoDB" id="5987170at2759"/>
<evidence type="ECO:0000256" key="2">
    <source>
        <dbReference type="ARBA" id="ARBA00009726"/>
    </source>
</evidence>
<evidence type="ECO:0000256" key="1">
    <source>
        <dbReference type="ARBA" id="ARBA00004141"/>
    </source>
</evidence>
<comment type="caution">
    <text evidence="11">The sequence shown here is derived from an EMBL/GenBank/DDBJ whole genome shotgun (WGS) entry which is preliminary data.</text>
</comment>
<comment type="similarity">
    <text evidence="2">Belongs to the ABC transporter superfamily. ABCC family. Conjugate transporter (TC 3.A.1.208) subfamily.</text>
</comment>
<dbReference type="InterPro" id="IPR050173">
    <property type="entry name" value="ABC_transporter_C-like"/>
</dbReference>
<accession>A0A3M6T5D7</accession>
<dbReference type="SUPFAM" id="SSF90123">
    <property type="entry name" value="ABC transporter transmembrane region"/>
    <property type="match status" value="1"/>
</dbReference>
<name>A0A3M6T5D7_POCDA</name>
<reference evidence="11 12" key="1">
    <citation type="journal article" date="2018" name="Sci. Rep.">
        <title>Comparative analysis of the Pocillopora damicornis genome highlights role of immune system in coral evolution.</title>
        <authorList>
            <person name="Cunning R."/>
            <person name="Bay R.A."/>
            <person name="Gillette P."/>
            <person name="Baker A.C."/>
            <person name="Traylor-Knowles N."/>
        </authorList>
    </citation>
    <scope>NUCLEOTIDE SEQUENCE [LARGE SCALE GENOMIC DNA]</scope>
    <source>
        <strain evidence="11">RSMAS</strain>
        <tissue evidence="11">Whole animal</tissue>
    </source>
</reference>
<organism evidence="11 12">
    <name type="scientific">Pocillopora damicornis</name>
    <name type="common">Cauliflower coral</name>
    <name type="synonym">Millepora damicornis</name>
    <dbReference type="NCBI Taxonomy" id="46731"/>
    <lineage>
        <taxon>Eukaryota</taxon>
        <taxon>Metazoa</taxon>
        <taxon>Cnidaria</taxon>
        <taxon>Anthozoa</taxon>
        <taxon>Hexacorallia</taxon>
        <taxon>Scleractinia</taxon>
        <taxon>Astrocoeniina</taxon>
        <taxon>Pocilloporidae</taxon>
        <taxon>Pocillopora</taxon>
    </lineage>
</organism>
<keyword evidence="6" id="KW-0067">ATP-binding</keyword>
<dbReference type="GO" id="GO:0005524">
    <property type="term" value="F:ATP binding"/>
    <property type="evidence" value="ECO:0007669"/>
    <property type="project" value="UniProtKB-KW"/>
</dbReference>
<evidence type="ECO:0000256" key="3">
    <source>
        <dbReference type="ARBA" id="ARBA00022448"/>
    </source>
</evidence>
<gene>
    <name evidence="11" type="ORF">pdam_00017191</name>
</gene>
<evidence type="ECO:0000256" key="6">
    <source>
        <dbReference type="ARBA" id="ARBA00022840"/>
    </source>
</evidence>
<proteinExistence type="inferred from homology"/>
<comment type="subcellular location">
    <subcellularLocation>
        <location evidence="1">Membrane</location>
        <topology evidence="1">Multi-pass membrane protein</topology>
    </subcellularLocation>
</comment>